<feature type="transmembrane region" description="Helical" evidence="1">
    <location>
        <begin position="43"/>
        <end position="64"/>
    </location>
</feature>
<gene>
    <name evidence="3" type="ORF">EYE42_11445</name>
</gene>
<feature type="domain" description="Fatty acid desaturase" evidence="2">
    <location>
        <begin position="43"/>
        <end position="142"/>
    </location>
</feature>
<evidence type="ECO:0000313" key="4">
    <source>
        <dbReference type="Proteomes" id="UP000293520"/>
    </source>
</evidence>
<proteinExistence type="predicted"/>
<feature type="transmembrane region" description="Helical" evidence="1">
    <location>
        <begin position="165"/>
        <end position="183"/>
    </location>
</feature>
<dbReference type="InterPro" id="IPR005804">
    <property type="entry name" value="FA_desaturase_dom"/>
</dbReference>
<reference evidence="3 4" key="1">
    <citation type="submission" date="2019-02" db="EMBL/GenBank/DDBJ databases">
        <title>Paracoccus subflavus sp. nov., isolated from marine sediment of the Pacific Ocean.</title>
        <authorList>
            <person name="Zhang G."/>
        </authorList>
    </citation>
    <scope>NUCLEOTIDE SEQUENCE [LARGE SCALE GENOMIC DNA]</scope>
    <source>
        <strain evidence="3 4">GY0581</strain>
    </source>
</reference>
<dbReference type="Pfam" id="PF00487">
    <property type="entry name" value="FA_desaturase"/>
    <property type="match status" value="1"/>
</dbReference>
<comment type="caution">
    <text evidence="3">The sequence shown here is derived from an EMBL/GenBank/DDBJ whole genome shotgun (WGS) entry which is preliminary data.</text>
</comment>
<dbReference type="AlphaFoldDB" id="A0A4Q9G4T2"/>
<keyword evidence="1" id="KW-0472">Membrane</keyword>
<feature type="transmembrane region" description="Helical" evidence="1">
    <location>
        <begin position="76"/>
        <end position="95"/>
    </location>
</feature>
<dbReference type="GO" id="GO:0006629">
    <property type="term" value="P:lipid metabolic process"/>
    <property type="evidence" value="ECO:0007669"/>
    <property type="project" value="InterPro"/>
</dbReference>
<organism evidence="3 4">
    <name type="scientific">Paracoccus subflavus</name>
    <dbReference type="NCBI Taxonomy" id="2528244"/>
    <lineage>
        <taxon>Bacteria</taxon>
        <taxon>Pseudomonadati</taxon>
        <taxon>Pseudomonadota</taxon>
        <taxon>Alphaproteobacteria</taxon>
        <taxon>Rhodobacterales</taxon>
        <taxon>Paracoccaceae</taxon>
        <taxon>Paracoccus</taxon>
    </lineage>
</organism>
<sequence>MPPPRPQPLTAMVSLTLATGVFLAWIGLHVFSVWFLDAPARPWLAAACLIGLTWLSVGLFIVAHDAMHGAVAPGRPALNAAIGGLALTLYAGFSWRRMIVKHMSHHRHPGTDDDPDFGHGRRGVVAWYVDFVRTYFGWREFFVLGTAVILYALILGPRWPYVAFWAVPSILASMQLFVFGTWLPHREDGEAFPDRHNARSTPLAVPLSLLTCFHFGGFHHEHHLHPSVPWWALPRARRAEP</sequence>
<accession>A0A4Q9G4T2</accession>
<feature type="transmembrane region" description="Helical" evidence="1">
    <location>
        <begin position="12"/>
        <end position="36"/>
    </location>
</feature>
<evidence type="ECO:0000313" key="3">
    <source>
        <dbReference type="EMBL" id="TBN39043.1"/>
    </source>
</evidence>
<keyword evidence="1" id="KW-0812">Transmembrane</keyword>
<evidence type="ECO:0000256" key="1">
    <source>
        <dbReference type="SAM" id="Phobius"/>
    </source>
</evidence>
<keyword evidence="4" id="KW-1185">Reference proteome</keyword>
<keyword evidence="1" id="KW-1133">Transmembrane helix</keyword>
<dbReference type="Proteomes" id="UP000293520">
    <property type="component" value="Unassembled WGS sequence"/>
</dbReference>
<name>A0A4Q9G4T2_9RHOB</name>
<evidence type="ECO:0000259" key="2">
    <source>
        <dbReference type="Pfam" id="PF00487"/>
    </source>
</evidence>
<feature type="transmembrane region" description="Helical" evidence="1">
    <location>
        <begin position="141"/>
        <end position="159"/>
    </location>
</feature>
<dbReference type="RefSeq" id="WP_130991466.1">
    <property type="nucleotide sequence ID" value="NZ_SISK01000008.1"/>
</dbReference>
<protein>
    <submittedName>
        <fullName evidence="3">Beta-carotene ketolase</fullName>
    </submittedName>
</protein>
<dbReference type="OrthoDB" id="9792534at2"/>
<dbReference type="EMBL" id="SISK01000008">
    <property type="protein sequence ID" value="TBN39043.1"/>
    <property type="molecule type" value="Genomic_DNA"/>
</dbReference>